<sequence>MPAFRLDTRTLTGGVVALALLLAFDLFASLADADWSVEVRTPFGPFSVVTLAVTFVAMAVGGWVARRGFTWVALALTALTWVTVVVTLLAIAGPDSPAQMRSVGGVLRYNATAIVLGLATAWLGAWVGQRLAQRRATVSEHA</sequence>
<keyword evidence="3" id="KW-1185">Reference proteome</keyword>
<name>A0ABS7TA03_9GAMM</name>
<protein>
    <submittedName>
        <fullName evidence="2">Uncharacterized protein</fullName>
    </submittedName>
</protein>
<reference evidence="2 3" key="1">
    <citation type="submission" date="2021-09" db="EMBL/GenBank/DDBJ databases">
        <title>Lysobacter sp. 13A isolated from the river sediment.</title>
        <authorList>
            <person name="Liu H."/>
            <person name="Li S."/>
            <person name="Mao S."/>
        </authorList>
    </citation>
    <scope>NUCLEOTIDE SEQUENCE [LARGE SCALE GENOMIC DNA]</scope>
    <source>
        <strain evidence="2 3">13A</strain>
    </source>
</reference>
<feature type="transmembrane region" description="Helical" evidence="1">
    <location>
        <begin position="71"/>
        <end position="94"/>
    </location>
</feature>
<keyword evidence="1" id="KW-1133">Transmembrane helix</keyword>
<proteinExistence type="predicted"/>
<comment type="caution">
    <text evidence="2">The sequence shown here is derived from an EMBL/GenBank/DDBJ whole genome shotgun (WGS) entry which is preliminary data.</text>
</comment>
<keyword evidence="1" id="KW-0812">Transmembrane</keyword>
<dbReference type="EMBL" id="JAINZW010000009">
    <property type="protein sequence ID" value="MBZ4040658.1"/>
    <property type="molecule type" value="Genomic_DNA"/>
</dbReference>
<feature type="transmembrane region" description="Helical" evidence="1">
    <location>
        <begin position="43"/>
        <end position="64"/>
    </location>
</feature>
<evidence type="ECO:0000313" key="2">
    <source>
        <dbReference type="EMBL" id="MBZ4040658.1"/>
    </source>
</evidence>
<evidence type="ECO:0000313" key="3">
    <source>
        <dbReference type="Proteomes" id="UP001430954"/>
    </source>
</evidence>
<keyword evidence="1" id="KW-0472">Membrane</keyword>
<gene>
    <name evidence="2" type="ORF">K6753_14060</name>
</gene>
<dbReference type="Proteomes" id="UP001430954">
    <property type="component" value="Unassembled WGS sequence"/>
</dbReference>
<evidence type="ECO:0000256" key="1">
    <source>
        <dbReference type="SAM" id="Phobius"/>
    </source>
</evidence>
<feature type="transmembrane region" description="Helical" evidence="1">
    <location>
        <begin position="106"/>
        <end position="127"/>
    </location>
</feature>
<dbReference type="RefSeq" id="WP_223677112.1">
    <property type="nucleotide sequence ID" value="NZ_JAINZW010000009.1"/>
</dbReference>
<accession>A0ABS7TA03</accession>
<organism evidence="2 3">
    <name type="scientific">Novilysobacter selenitireducens</name>
    <dbReference type="NCBI Taxonomy" id="2872639"/>
    <lineage>
        <taxon>Bacteria</taxon>
        <taxon>Pseudomonadati</taxon>
        <taxon>Pseudomonadota</taxon>
        <taxon>Gammaproteobacteria</taxon>
        <taxon>Lysobacterales</taxon>
        <taxon>Lysobacteraceae</taxon>
        <taxon>Novilysobacter</taxon>
    </lineage>
</organism>